<proteinExistence type="predicted"/>
<evidence type="ECO:0000256" key="1">
    <source>
        <dbReference type="SAM" id="MobiDB-lite"/>
    </source>
</evidence>
<comment type="caution">
    <text evidence="2">The sequence shown here is derived from an EMBL/GenBank/DDBJ whole genome shotgun (WGS) entry which is preliminary data.</text>
</comment>
<gene>
    <name evidence="2" type="ORF">CTEN210_12752</name>
</gene>
<evidence type="ECO:0000313" key="2">
    <source>
        <dbReference type="EMBL" id="GFH56276.1"/>
    </source>
</evidence>
<sequence length="161" mass="18070">MQNHPDVLNQKLSKESKTYTEDMQRAVEAFMKARKAFEALVADDDGNAILKIEKDAIDQLSDAEFDQWFEKETGFHSPQFDLDPKTMREVAAATETMGGGLDRDGGMWTLANMVTNSVKKGKEAGSTLRLEAGDIKNIPEENLEGTLRRKRRRGGRASSRY</sequence>
<dbReference type="EMBL" id="BLLK01000051">
    <property type="protein sequence ID" value="GFH56276.1"/>
    <property type="molecule type" value="Genomic_DNA"/>
</dbReference>
<name>A0AAD3D1U1_9STRA</name>
<reference evidence="2 3" key="1">
    <citation type="journal article" date="2021" name="Sci. Rep.">
        <title>The genome of the diatom Chaetoceros tenuissimus carries an ancient integrated fragment of an extant virus.</title>
        <authorList>
            <person name="Hongo Y."/>
            <person name="Kimura K."/>
            <person name="Takaki Y."/>
            <person name="Yoshida Y."/>
            <person name="Baba S."/>
            <person name="Kobayashi G."/>
            <person name="Nagasaki K."/>
            <person name="Hano T."/>
            <person name="Tomaru Y."/>
        </authorList>
    </citation>
    <scope>NUCLEOTIDE SEQUENCE [LARGE SCALE GENOMIC DNA]</scope>
    <source>
        <strain evidence="2 3">NIES-3715</strain>
    </source>
</reference>
<accession>A0AAD3D1U1</accession>
<feature type="region of interest" description="Disordered" evidence="1">
    <location>
        <begin position="139"/>
        <end position="161"/>
    </location>
</feature>
<dbReference type="Proteomes" id="UP001054902">
    <property type="component" value="Unassembled WGS sequence"/>
</dbReference>
<protein>
    <submittedName>
        <fullName evidence="2">Uncharacterized protein</fullName>
    </submittedName>
</protein>
<organism evidence="2 3">
    <name type="scientific">Chaetoceros tenuissimus</name>
    <dbReference type="NCBI Taxonomy" id="426638"/>
    <lineage>
        <taxon>Eukaryota</taxon>
        <taxon>Sar</taxon>
        <taxon>Stramenopiles</taxon>
        <taxon>Ochrophyta</taxon>
        <taxon>Bacillariophyta</taxon>
        <taxon>Coscinodiscophyceae</taxon>
        <taxon>Chaetocerotophycidae</taxon>
        <taxon>Chaetocerotales</taxon>
        <taxon>Chaetocerotaceae</taxon>
        <taxon>Chaetoceros</taxon>
    </lineage>
</organism>
<keyword evidence="3" id="KW-1185">Reference proteome</keyword>
<evidence type="ECO:0000313" key="3">
    <source>
        <dbReference type="Proteomes" id="UP001054902"/>
    </source>
</evidence>
<dbReference type="AlphaFoldDB" id="A0AAD3D1U1"/>